<keyword evidence="3 5" id="KW-1133">Transmembrane helix</keyword>
<dbReference type="Gene3D" id="1.20.1250.20">
    <property type="entry name" value="MFS general substrate transporter like domains"/>
    <property type="match status" value="1"/>
</dbReference>
<dbReference type="EMBL" id="CP074572">
    <property type="protein sequence ID" value="QVK23995.1"/>
    <property type="molecule type" value="Genomic_DNA"/>
</dbReference>
<evidence type="ECO:0000256" key="2">
    <source>
        <dbReference type="ARBA" id="ARBA00022692"/>
    </source>
</evidence>
<organism evidence="6 7">
    <name type="scientific">Shewanella dokdonensis</name>
    <dbReference type="NCBI Taxonomy" id="712036"/>
    <lineage>
        <taxon>Bacteria</taxon>
        <taxon>Pseudomonadati</taxon>
        <taxon>Pseudomonadota</taxon>
        <taxon>Gammaproteobacteria</taxon>
        <taxon>Alteromonadales</taxon>
        <taxon>Shewanellaceae</taxon>
        <taxon>Shewanella</taxon>
    </lineage>
</organism>
<feature type="transmembrane region" description="Helical" evidence="5">
    <location>
        <begin position="256"/>
        <end position="278"/>
    </location>
</feature>
<dbReference type="InterPro" id="IPR011701">
    <property type="entry name" value="MFS"/>
</dbReference>
<evidence type="ECO:0000313" key="7">
    <source>
        <dbReference type="Proteomes" id="UP000676428"/>
    </source>
</evidence>
<dbReference type="Pfam" id="PF07690">
    <property type="entry name" value="MFS_1"/>
    <property type="match status" value="1"/>
</dbReference>
<dbReference type="PANTHER" id="PTHR42718:SF39">
    <property type="entry name" value="ACTINORHODIN TRANSPORTER-RELATED"/>
    <property type="match status" value="1"/>
</dbReference>
<dbReference type="RefSeq" id="WP_213682609.1">
    <property type="nucleotide sequence ID" value="NZ_CP074572.1"/>
</dbReference>
<accession>A0ABX8DH38</accession>
<evidence type="ECO:0000256" key="4">
    <source>
        <dbReference type="ARBA" id="ARBA00023136"/>
    </source>
</evidence>
<evidence type="ECO:0000313" key="6">
    <source>
        <dbReference type="EMBL" id="QVK23995.1"/>
    </source>
</evidence>
<evidence type="ECO:0000256" key="3">
    <source>
        <dbReference type="ARBA" id="ARBA00022989"/>
    </source>
</evidence>
<name>A0ABX8DH38_9GAMM</name>
<feature type="transmembrane region" description="Helical" evidence="5">
    <location>
        <begin position="158"/>
        <end position="177"/>
    </location>
</feature>
<dbReference type="SUPFAM" id="SSF103473">
    <property type="entry name" value="MFS general substrate transporter"/>
    <property type="match status" value="1"/>
</dbReference>
<sequence length="284" mass="30836">MCVLILLVGSRVIPETQAETAQPMDIGGICWFVSSLSLLLVPVTLGREWPYLWWLIIGVLPSAYLLWRFESAQEKSGRFPILPPSLFKKPLVVHGFISEATVTFTYPGYLFVTALCLQNAFGFSPRQSGNTFIALGMLFFLGSLLSKPLSNKLGDTTSYLIGALFTVVGFSITIMLIQNNPQELSYYQLWCGTGAVGLGNALMLTSAFRITLVSVDKQHAGEASSALVTIQQGCFALGTAFAGSVYAAMSSHGYSAITLTLALLSILLMSVGGINAWYTYRRAR</sequence>
<keyword evidence="4 5" id="KW-0472">Membrane</keyword>
<dbReference type="InterPro" id="IPR036259">
    <property type="entry name" value="MFS_trans_sf"/>
</dbReference>
<reference evidence="6 7" key="1">
    <citation type="journal article" date="2012" name="Int. J. Syst. Evol. Microbiol.">
        <title>Shewanella dokdonensis sp. nov., isolated from seawater.</title>
        <authorList>
            <person name="Sung H.R."/>
            <person name="Yoon J.H."/>
            <person name="Ghim S.Y."/>
        </authorList>
    </citation>
    <scope>NUCLEOTIDE SEQUENCE [LARGE SCALE GENOMIC DNA]</scope>
    <source>
        <strain evidence="6 7">DSM 23626</strain>
    </source>
</reference>
<feature type="transmembrane region" description="Helical" evidence="5">
    <location>
        <begin position="51"/>
        <end position="69"/>
    </location>
</feature>
<evidence type="ECO:0000256" key="1">
    <source>
        <dbReference type="ARBA" id="ARBA00004141"/>
    </source>
</evidence>
<proteinExistence type="predicted"/>
<keyword evidence="2 5" id="KW-0812">Transmembrane</keyword>
<dbReference type="Proteomes" id="UP000676428">
    <property type="component" value="Chromosome"/>
</dbReference>
<feature type="transmembrane region" description="Helical" evidence="5">
    <location>
        <begin position="24"/>
        <end position="44"/>
    </location>
</feature>
<feature type="transmembrane region" description="Helical" evidence="5">
    <location>
        <begin position="230"/>
        <end position="249"/>
    </location>
</feature>
<feature type="transmembrane region" description="Helical" evidence="5">
    <location>
        <begin position="129"/>
        <end position="146"/>
    </location>
</feature>
<protein>
    <submittedName>
        <fullName evidence="6">MFS transporter</fullName>
    </submittedName>
</protein>
<keyword evidence="7" id="KW-1185">Reference proteome</keyword>
<feature type="transmembrane region" description="Helical" evidence="5">
    <location>
        <begin position="91"/>
        <end position="117"/>
    </location>
</feature>
<comment type="subcellular location">
    <subcellularLocation>
        <location evidence="1">Membrane</location>
        <topology evidence="1">Multi-pass membrane protein</topology>
    </subcellularLocation>
</comment>
<gene>
    <name evidence="6" type="ORF">KHX94_05000</name>
</gene>
<evidence type="ECO:0000256" key="5">
    <source>
        <dbReference type="SAM" id="Phobius"/>
    </source>
</evidence>
<dbReference type="PANTHER" id="PTHR42718">
    <property type="entry name" value="MAJOR FACILITATOR SUPERFAMILY MULTIDRUG TRANSPORTER MFSC"/>
    <property type="match status" value="1"/>
</dbReference>
<feature type="transmembrane region" description="Helical" evidence="5">
    <location>
        <begin position="189"/>
        <end position="210"/>
    </location>
</feature>